<evidence type="ECO:0000313" key="1">
    <source>
        <dbReference type="EMBL" id="HAE49769.1"/>
    </source>
</evidence>
<dbReference type="Pfam" id="PF06299">
    <property type="entry name" value="DUF1045"/>
    <property type="match status" value="1"/>
</dbReference>
<dbReference type="InterPro" id="IPR009389">
    <property type="entry name" value="DUF1045"/>
</dbReference>
<protein>
    <recommendedName>
        <fullName evidence="3">Phosphonate metabolism protein</fullName>
    </recommendedName>
</protein>
<proteinExistence type="predicted"/>
<evidence type="ECO:0000313" key="2">
    <source>
        <dbReference type="Proteomes" id="UP000257706"/>
    </source>
</evidence>
<evidence type="ECO:0008006" key="3">
    <source>
        <dbReference type="Google" id="ProtNLM"/>
    </source>
</evidence>
<gene>
    <name evidence="1" type="ORF">DCK97_20325</name>
</gene>
<dbReference type="Proteomes" id="UP000257706">
    <property type="component" value="Unassembled WGS sequence"/>
</dbReference>
<comment type="caution">
    <text evidence="1">The sequence shown here is derived from an EMBL/GenBank/DDBJ whole genome shotgun (WGS) entry which is preliminary data.</text>
</comment>
<sequence>MASRGCRRALPPRQILDTHPQFRIYPEGCRPLVFRRSAPMPVPYRAALYVMPGTSDPLGAFGAAWLGRAADGGPLAPRPAVPENWSVDALDAVTAEPRRYGFHATLRAPFRPAEGVDLDAIEARAAELAAALPRVMIPQGLQLRRIAHFLALVPAARSDALQDFAARIVEGTNDLRRPLDAGDRAKRLAKSRLTPRQIELMDRWGYPHVFEDFRFHMTLTGRLPEDEPAVARLFDALAGATAAFATRPFVIDAIAVAVEAAPGAPFICHRRFALRG</sequence>
<dbReference type="EMBL" id="DMAI01000332">
    <property type="protein sequence ID" value="HAE49769.1"/>
    <property type="molecule type" value="Genomic_DNA"/>
</dbReference>
<name>A0A3B9IRD3_9PROT</name>
<accession>A0A3B9IRD3</accession>
<organism evidence="1 2">
    <name type="scientific">Tistrella mobilis</name>
    <dbReference type="NCBI Taxonomy" id="171437"/>
    <lineage>
        <taxon>Bacteria</taxon>
        <taxon>Pseudomonadati</taxon>
        <taxon>Pseudomonadota</taxon>
        <taxon>Alphaproteobacteria</taxon>
        <taxon>Geminicoccales</taxon>
        <taxon>Geminicoccaceae</taxon>
        <taxon>Tistrella</taxon>
    </lineage>
</organism>
<dbReference type="PIRSF" id="PIRSF033328">
    <property type="entry name" value="Phest_Mll4975"/>
    <property type="match status" value="1"/>
</dbReference>
<dbReference type="AlphaFoldDB" id="A0A3B9IRD3"/>
<reference evidence="1 2" key="1">
    <citation type="journal article" date="2018" name="Nat. Biotechnol.">
        <title>A standardized bacterial taxonomy based on genome phylogeny substantially revises the tree of life.</title>
        <authorList>
            <person name="Parks D.H."/>
            <person name="Chuvochina M."/>
            <person name="Waite D.W."/>
            <person name="Rinke C."/>
            <person name="Skarshewski A."/>
            <person name="Chaumeil P.A."/>
            <person name="Hugenholtz P."/>
        </authorList>
    </citation>
    <scope>NUCLEOTIDE SEQUENCE [LARGE SCALE GENOMIC DNA]</scope>
    <source>
        <strain evidence="1">UBA8739</strain>
    </source>
</reference>